<keyword evidence="2" id="KW-1185">Reference proteome</keyword>
<protein>
    <recommendedName>
        <fullName evidence="3">RNase H type-1 domain-containing protein</fullName>
    </recommendedName>
</protein>
<accession>A0A6D2JCS7</accession>
<gene>
    <name evidence="1" type="ORF">MERR_LOCUS24107</name>
</gene>
<dbReference type="EMBL" id="CACVBM020001165">
    <property type="protein sequence ID" value="CAA7036872.1"/>
    <property type="molecule type" value="Genomic_DNA"/>
</dbReference>
<reference evidence="1" key="1">
    <citation type="submission" date="2020-01" db="EMBL/GenBank/DDBJ databases">
        <authorList>
            <person name="Mishra B."/>
        </authorList>
    </citation>
    <scope>NUCLEOTIDE SEQUENCE [LARGE SCALE GENOMIC DNA]</scope>
</reference>
<name>A0A6D2JCS7_9BRAS</name>
<evidence type="ECO:0008006" key="3">
    <source>
        <dbReference type="Google" id="ProtNLM"/>
    </source>
</evidence>
<dbReference type="Proteomes" id="UP000467841">
    <property type="component" value="Unassembled WGS sequence"/>
</dbReference>
<dbReference type="OrthoDB" id="1029011at2759"/>
<evidence type="ECO:0000313" key="1">
    <source>
        <dbReference type="EMBL" id="CAA7036872.1"/>
    </source>
</evidence>
<comment type="caution">
    <text evidence="1">The sequence shown here is derived from an EMBL/GenBank/DDBJ whole genome shotgun (WGS) entry which is preliminary data.</text>
</comment>
<organism evidence="1 2">
    <name type="scientific">Microthlaspi erraticum</name>
    <dbReference type="NCBI Taxonomy" id="1685480"/>
    <lineage>
        <taxon>Eukaryota</taxon>
        <taxon>Viridiplantae</taxon>
        <taxon>Streptophyta</taxon>
        <taxon>Embryophyta</taxon>
        <taxon>Tracheophyta</taxon>
        <taxon>Spermatophyta</taxon>
        <taxon>Magnoliopsida</taxon>
        <taxon>eudicotyledons</taxon>
        <taxon>Gunneridae</taxon>
        <taxon>Pentapetalae</taxon>
        <taxon>rosids</taxon>
        <taxon>malvids</taxon>
        <taxon>Brassicales</taxon>
        <taxon>Brassicaceae</taxon>
        <taxon>Coluteocarpeae</taxon>
        <taxon>Microthlaspi</taxon>
    </lineage>
</organism>
<sequence length="100" mass="11247">MKDLRRENVTFAASSMEIIKALHQPSQWPAFFGHIAGLINMTANQNGWDLSFEDRKANMGAYEIAKSVTSEARLSSYIANGEPTWLRYLFAGEKQIPGPR</sequence>
<dbReference type="AlphaFoldDB" id="A0A6D2JCS7"/>
<evidence type="ECO:0000313" key="2">
    <source>
        <dbReference type="Proteomes" id="UP000467841"/>
    </source>
</evidence>
<proteinExistence type="predicted"/>